<dbReference type="InterPro" id="IPR050176">
    <property type="entry name" value="LTTR"/>
</dbReference>
<dbReference type="Gene3D" id="1.10.10.10">
    <property type="entry name" value="Winged helix-like DNA-binding domain superfamily/Winged helix DNA-binding domain"/>
    <property type="match status" value="1"/>
</dbReference>
<dbReference type="Gene3D" id="3.40.190.10">
    <property type="entry name" value="Periplasmic binding protein-like II"/>
    <property type="match status" value="2"/>
</dbReference>
<dbReference type="RefSeq" id="WP_307235568.1">
    <property type="nucleotide sequence ID" value="NZ_JAUSVF010000003.1"/>
</dbReference>
<dbReference type="PANTHER" id="PTHR30579:SF7">
    <property type="entry name" value="HTH-TYPE TRANSCRIPTIONAL REGULATOR LRHA-RELATED"/>
    <property type="match status" value="1"/>
</dbReference>
<keyword evidence="2" id="KW-0805">Transcription regulation</keyword>
<sequence>MLDTDHLRTFVAVAETQNFTKAGEVVGRTQSAVSIQMRKLEDSLGEPLFERSSRGVALTHQGAQLLIRARRVIAMLKEAEVSVKGSHLRGLVRIGIPEEYSTSVLPTALRTFDAVHPGVEIIVTFGRSSSNAAALAKGDLDICVVYETGGITEQEVLQTDPTVWVTSAIYEQHLLSPLPVAMYTGESWCRTMALDALKDRGLDFRMSYLGTSTGGLIAGVLAGLAIAPLSRSSVPSNCRELTAEDGFPVIDHSNVILIVSQSNPSDAVQGMASAIRQAFFAQR</sequence>
<reference evidence="6 7" key="1">
    <citation type="submission" date="2023-07" db="EMBL/GenBank/DDBJ databases">
        <title>Genomic Encyclopedia of Type Strains, Phase IV (KMG-IV): sequencing the most valuable type-strain genomes for metagenomic binning, comparative biology and taxonomic classification.</title>
        <authorList>
            <person name="Goeker M."/>
        </authorList>
    </citation>
    <scope>NUCLEOTIDE SEQUENCE [LARGE SCALE GENOMIC DNA]</scope>
    <source>
        <strain evidence="6 7">DSM 1112</strain>
    </source>
</reference>
<dbReference type="GO" id="GO:0003677">
    <property type="term" value="F:DNA binding"/>
    <property type="evidence" value="ECO:0007669"/>
    <property type="project" value="UniProtKB-KW"/>
</dbReference>
<dbReference type="Pfam" id="PF00126">
    <property type="entry name" value="HTH_1"/>
    <property type="match status" value="1"/>
</dbReference>
<dbReference type="PROSITE" id="PS50931">
    <property type="entry name" value="HTH_LYSR"/>
    <property type="match status" value="1"/>
</dbReference>
<name>A0ABU0C244_9HYPH</name>
<dbReference type="SUPFAM" id="SSF53850">
    <property type="entry name" value="Periplasmic binding protein-like II"/>
    <property type="match status" value="1"/>
</dbReference>
<gene>
    <name evidence="6" type="ORF">QO002_005388</name>
</gene>
<keyword evidence="4" id="KW-0804">Transcription</keyword>
<evidence type="ECO:0000259" key="5">
    <source>
        <dbReference type="PROSITE" id="PS50931"/>
    </source>
</evidence>
<evidence type="ECO:0000313" key="6">
    <source>
        <dbReference type="EMBL" id="MDQ0323182.1"/>
    </source>
</evidence>
<proteinExistence type="inferred from homology"/>
<comment type="similarity">
    <text evidence="1">Belongs to the LysR transcriptional regulatory family.</text>
</comment>
<dbReference type="InterPro" id="IPR000847">
    <property type="entry name" value="LysR_HTH_N"/>
</dbReference>
<dbReference type="SUPFAM" id="SSF46785">
    <property type="entry name" value="Winged helix' DNA-binding domain"/>
    <property type="match status" value="1"/>
</dbReference>
<feature type="domain" description="HTH lysR-type" evidence="5">
    <location>
        <begin position="2"/>
        <end position="59"/>
    </location>
</feature>
<dbReference type="EMBL" id="JAUSVF010000003">
    <property type="protein sequence ID" value="MDQ0323182.1"/>
    <property type="molecule type" value="Genomic_DNA"/>
</dbReference>
<accession>A0ABU0C244</accession>
<dbReference type="InterPro" id="IPR036390">
    <property type="entry name" value="WH_DNA-bd_sf"/>
</dbReference>
<protein>
    <submittedName>
        <fullName evidence="6">DNA-binding transcriptional LysR family regulator</fullName>
    </submittedName>
</protein>
<comment type="caution">
    <text evidence="6">The sequence shown here is derived from an EMBL/GenBank/DDBJ whole genome shotgun (WGS) entry which is preliminary data.</text>
</comment>
<evidence type="ECO:0000256" key="3">
    <source>
        <dbReference type="ARBA" id="ARBA00023125"/>
    </source>
</evidence>
<keyword evidence="7" id="KW-1185">Reference proteome</keyword>
<keyword evidence="3 6" id="KW-0238">DNA-binding</keyword>
<organism evidence="6 7">
    <name type="scientific">Pararhizobium capsulatum DSM 1112</name>
    <dbReference type="NCBI Taxonomy" id="1121113"/>
    <lineage>
        <taxon>Bacteria</taxon>
        <taxon>Pseudomonadati</taxon>
        <taxon>Pseudomonadota</taxon>
        <taxon>Alphaproteobacteria</taxon>
        <taxon>Hyphomicrobiales</taxon>
        <taxon>Rhizobiaceae</taxon>
        <taxon>Rhizobium/Agrobacterium group</taxon>
        <taxon>Pararhizobium</taxon>
    </lineage>
</organism>
<evidence type="ECO:0000256" key="1">
    <source>
        <dbReference type="ARBA" id="ARBA00009437"/>
    </source>
</evidence>
<evidence type="ECO:0000256" key="2">
    <source>
        <dbReference type="ARBA" id="ARBA00023015"/>
    </source>
</evidence>
<dbReference type="Pfam" id="PF03466">
    <property type="entry name" value="LysR_substrate"/>
    <property type="match status" value="1"/>
</dbReference>
<dbReference type="Proteomes" id="UP001230207">
    <property type="component" value="Unassembled WGS sequence"/>
</dbReference>
<dbReference type="InterPro" id="IPR005119">
    <property type="entry name" value="LysR_subst-bd"/>
</dbReference>
<dbReference type="InterPro" id="IPR036388">
    <property type="entry name" value="WH-like_DNA-bd_sf"/>
</dbReference>
<dbReference type="PANTHER" id="PTHR30579">
    <property type="entry name" value="TRANSCRIPTIONAL REGULATOR"/>
    <property type="match status" value="1"/>
</dbReference>
<evidence type="ECO:0000256" key="4">
    <source>
        <dbReference type="ARBA" id="ARBA00023163"/>
    </source>
</evidence>
<dbReference type="PRINTS" id="PR00039">
    <property type="entry name" value="HTHLYSR"/>
</dbReference>
<evidence type="ECO:0000313" key="7">
    <source>
        <dbReference type="Proteomes" id="UP001230207"/>
    </source>
</evidence>